<proteinExistence type="predicted"/>
<feature type="coiled-coil region" evidence="1">
    <location>
        <begin position="88"/>
        <end position="132"/>
    </location>
</feature>
<evidence type="ECO:0000313" key="3">
    <source>
        <dbReference type="Proteomes" id="UP001597227"/>
    </source>
</evidence>
<gene>
    <name evidence="2" type="ORF">ACFSFW_15945</name>
</gene>
<organism evidence="2 3">
    <name type="scientific">Fredinandcohnia salidurans</name>
    <dbReference type="NCBI Taxonomy" id="2595041"/>
    <lineage>
        <taxon>Bacteria</taxon>
        <taxon>Bacillati</taxon>
        <taxon>Bacillota</taxon>
        <taxon>Bacilli</taxon>
        <taxon>Bacillales</taxon>
        <taxon>Bacillaceae</taxon>
        <taxon>Fredinandcohnia</taxon>
    </lineage>
</organism>
<dbReference type="EMBL" id="JBHUEK010000025">
    <property type="protein sequence ID" value="MFD1780159.1"/>
    <property type="molecule type" value="Genomic_DNA"/>
</dbReference>
<keyword evidence="1" id="KW-0175">Coiled coil</keyword>
<protein>
    <submittedName>
        <fullName evidence="2">Uncharacterized protein</fullName>
    </submittedName>
</protein>
<keyword evidence="3" id="KW-1185">Reference proteome</keyword>
<name>A0ABW4MSR0_9BACI</name>
<dbReference type="RefSeq" id="WP_388039717.1">
    <property type="nucleotide sequence ID" value="NZ_JBHUEK010000025.1"/>
</dbReference>
<accession>A0ABW4MSR0</accession>
<evidence type="ECO:0000256" key="1">
    <source>
        <dbReference type="SAM" id="Coils"/>
    </source>
</evidence>
<dbReference type="Proteomes" id="UP001597227">
    <property type="component" value="Unassembled WGS sequence"/>
</dbReference>
<sequence length="137" mass="16059">MGFGRFLKKAVIPGYNAFDMAKKVKDNGLVGGIKERIREDVEDTPGVSQIYQAGKHEGKKEGYAEASYEYEQKLLRQAEAFLKQKNHFEFQKQEYENLIDDYETYIDEMTQKENLTAEQNNYLQQIMVMERKLKKAM</sequence>
<evidence type="ECO:0000313" key="2">
    <source>
        <dbReference type="EMBL" id="MFD1780159.1"/>
    </source>
</evidence>
<comment type="caution">
    <text evidence="2">The sequence shown here is derived from an EMBL/GenBank/DDBJ whole genome shotgun (WGS) entry which is preliminary data.</text>
</comment>
<reference evidence="3" key="1">
    <citation type="journal article" date="2019" name="Int. J. Syst. Evol. Microbiol.">
        <title>The Global Catalogue of Microorganisms (GCM) 10K type strain sequencing project: providing services to taxonomists for standard genome sequencing and annotation.</title>
        <authorList>
            <consortium name="The Broad Institute Genomics Platform"/>
            <consortium name="The Broad Institute Genome Sequencing Center for Infectious Disease"/>
            <person name="Wu L."/>
            <person name="Ma J."/>
        </authorList>
    </citation>
    <scope>NUCLEOTIDE SEQUENCE [LARGE SCALE GENOMIC DNA]</scope>
    <source>
        <strain evidence="3">CCUG 15531</strain>
    </source>
</reference>